<reference evidence="2" key="1">
    <citation type="submission" date="2023-10" db="EMBL/GenBank/DDBJ databases">
        <authorList>
            <person name="Chen Y."/>
            <person name="Shah S."/>
            <person name="Dougan E. K."/>
            <person name="Thang M."/>
            <person name="Chan C."/>
        </authorList>
    </citation>
    <scope>NUCLEOTIDE SEQUENCE [LARGE SCALE GENOMIC DNA]</scope>
</reference>
<feature type="domain" description="Methyltransferase type 11" evidence="1">
    <location>
        <begin position="18"/>
        <end position="90"/>
    </location>
</feature>
<dbReference type="SUPFAM" id="SSF53335">
    <property type="entry name" value="S-adenosyl-L-methionine-dependent methyltransferases"/>
    <property type="match status" value="1"/>
</dbReference>
<dbReference type="CDD" id="cd02440">
    <property type="entry name" value="AdoMet_MTases"/>
    <property type="match status" value="1"/>
</dbReference>
<dbReference type="EMBL" id="CAUYUJ010018073">
    <property type="protein sequence ID" value="CAK0880448.1"/>
    <property type="molecule type" value="Genomic_DNA"/>
</dbReference>
<dbReference type="Proteomes" id="UP001189429">
    <property type="component" value="Unassembled WGS sequence"/>
</dbReference>
<dbReference type="PANTHER" id="PTHR43036">
    <property type="entry name" value="OSJNBB0011N17.9 PROTEIN"/>
    <property type="match status" value="1"/>
</dbReference>
<keyword evidence="3" id="KW-1185">Reference proteome</keyword>
<evidence type="ECO:0000313" key="3">
    <source>
        <dbReference type="Proteomes" id="UP001189429"/>
    </source>
</evidence>
<dbReference type="PANTHER" id="PTHR43036:SF2">
    <property type="entry name" value="OS04G0481300 PROTEIN"/>
    <property type="match status" value="1"/>
</dbReference>
<comment type="caution">
    <text evidence="2">The sequence shown here is derived from an EMBL/GenBank/DDBJ whole genome shotgun (WGS) entry which is preliminary data.</text>
</comment>
<proteinExistence type="predicted"/>
<protein>
    <recommendedName>
        <fullName evidence="1">Methyltransferase type 11 domain-containing protein</fullName>
    </recommendedName>
</protein>
<name>A0ABN9W774_9DINO</name>
<evidence type="ECO:0000259" key="1">
    <source>
        <dbReference type="Pfam" id="PF08241"/>
    </source>
</evidence>
<dbReference type="Gene3D" id="3.40.50.150">
    <property type="entry name" value="Vaccinia Virus protein VP39"/>
    <property type="match status" value="1"/>
</dbReference>
<accession>A0ABN9W774</accession>
<organism evidence="2 3">
    <name type="scientific">Prorocentrum cordatum</name>
    <dbReference type="NCBI Taxonomy" id="2364126"/>
    <lineage>
        <taxon>Eukaryota</taxon>
        <taxon>Sar</taxon>
        <taxon>Alveolata</taxon>
        <taxon>Dinophyceae</taxon>
        <taxon>Prorocentrales</taxon>
        <taxon>Prorocentraceae</taxon>
        <taxon>Prorocentrum</taxon>
    </lineage>
</organism>
<dbReference type="Pfam" id="PF08241">
    <property type="entry name" value="Methyltransf_11"/>
    <property type="match status" value="1"/>
</dbReference>
<evidence type="ECO:0000313" key="2">
    <source>
        <dbReference type="EMBL" id="CAK0880448.1"/>
    </source>
</evidence>
<dbReference type="InterPro" id="IPR029063">
    <property type="entry name" value="SAM-dependent_MTases_sf"/>
</dbReference>
<gene>
    <name evidence="2" type="ORF">PCOR1329_LOCUS63586</name>
</gene>
<sequence length="180" mass="19576">MCSQHDSHLPSDVEYNSLTVHGMNFVELMANQRATDRFTQNFNSDTSLARFADGSLDAALMAVSIQYMQSPVELLREVRRTLRPGGVCIVSFSNRMFFTKAIDAWRSCKSMSSLANLVKGYFADAGFVGTRVANRVAADGAGPLGDPFVAVVGFRDSAPEGALQHDEISWMPGMSAGGIW</sequence>
<dbReference type="InterPro" id="IPR013216">
    <property type="entry name" value="Methyltransf_11"/>
</dbReference>